<proteinExistence type="predicted"/>
<dbReference type="EMBL" id="LQQA01000030">
    <property type="protein sequence ID" value="ORX11485.1"/>
    <property type="molecule type" value="Genomic_DNA"/>
</dbReference>
<protein>
    <submittedName>
        <fullName evidence="1">Uncharacterized protein</fullName>
    </submittedName>
</protein>
<accession>A0A1X2EZB2</accession>
<sequence length="118" mass="12840">MREFLWGDDVLLLAMDTAGAAVVGAALTEATARGSSHVENDGVTHLFELQREGVDIAISDDRVMWRVDRAAAVEIAERLAVFGDDAESGHHYVDIRSPAATLVLSCGEYSPQFFERFG</sequence>
<dbReference type="RefSeq" id="WP_085146442.1">
    <property type="nucleotide sequence ID" value="NZ_JACKUA010000032.1"/>
</dbReference>
<gene>
    <name evidence="1" type="ORF">AWC31_32810</name>
</gene>
<organism evidence="1 2">
    <name type="scientific">Mycolicibacterium wolinskyi</name>
    <dbReference type="NCBI Taxonomy" id="59750"/>
    <lineage>
        <taxon>Bacteria</taxon>
        <taxon>Bacillati</taxon>
        <taxon>Actinomycetota</taxon>
        <taxon>Actinomycetes</taxon>
        <taxon>Mycobacteriales</taxon>
        <taxon>Mycobacteriaceae</taxon>
        <taxon>Mycolicibacterium</taxon>
    </lineage>
</organism>
<reference evidence="1 2" key="1">
    <citation type="submission" date="2016-01" db="EMBL/GenBank/DDBJ databases">
        <title>The new phylogeny of the genus Mycobacterium.</title>
        <authorList>
            <person name="Tarcisio F."/>
            <person name="Conor M."/>
            <person name="Antonella G."/>
            <person name="Elisabetta G."/>
            <person name="Giulia F.S."/>
            <person name="Sara T."/>
            <person name="Anna F."/>
            <person name="Clotilde B."/>
            <person name="Roberto B."/>
            <person name="Veronica D.S."/>
            <person name="Fabio R."/>
            <person name="Monica P."/>
            <person name="Olivier J."/>
            <person name="Enrico T."/>
            <person name="Nicola S."/>
        </authorList>
    </citation>
    <scope>NUCLEOTIDE SEQUENCE [LARGE SCALE GENOMIC DNA]</scope>
    <source>
        <strain evidence="1 2">ATCC 700010</strain>
    </source>
</reference>
<evidence type="ECO:0000313" key="1">
    <source>
        <dbReference type="EMBL" id="ORX11485.1"/>
    </source>
</evidence>
<dbReference type="OrthoDB" id="4630373at2"/>
<dbReference type="AlphaFoldDB" id="A0A1X2EZB2"/>
<dbReference type="Proteomes" id="UP000193964">
    <property type="component" value="Unassembled WGS sequence"/>
</dbReference>
<comment type="caution">
    <text evidence="1">The sequence shown here is derived from an EMBL/GenBank/DDBJ whole genome shotgun (WGS) entry which is preliminary data.</text>
</comment>
<evidence type="ECO:0000313" key="2">
    <source>
        <dbReference type="Proteomes" id="UP000193964"/>
    </source>
</evidence>
<name>A0A1X2EZB2_9MYCO</name>